<gene>
    <name evidence="2" type="ORF">EZS27_041357</name>
</gene>
<sequence>MHYSATPKTCSTLYPKGYLLLDSGAQYSDGTTDITRTIALGDLTEEEKTDYTLVLKGHIALAGAKFPAGTRGTQLDVLARMPLWQYGMNYLHGTGHGVGHVRRLSEV</sequence>
<dbReference type="Gene3D" id="3.90.230.10">
    <property type="entry name" value="Creatinase/methionine aminopeptidase superfamily"/>
    <property type="match status" value="1"/>
</dbReference>
<evidence type="ECO:0000313" key="2">
    <source>
        <dbReference type="EMBL" id="KAA6306979.1"/>
    </source>
</evidence>
<dbReference type="GO" id="GO:0016787">
    <property type="term" value="F:hydrolase activity"/>
    <property type="evidence" value="ECO:0007669"/>
    <property type="project" value="UniProtKB-KW"/>
</dbReference>
<dbReference type="Pfam" id="PF00557">
    <property type="entry name" value="Peptidase_M24"/>
    <property type="match status" value="1"/>
</dbReference>
<dbReference type="EC" id="3.4.-.-" evidence="2"/>
<dbReference type="AlphaFoldDB" id="A0A5J4PEU3"/>
<comment type="caution">
    <text evidence="2">The sequence shown here is derived from an EMBL/GenBank/DDBJ whole genome shotgun (WGS) entry which is preliminary data.</text>
</comment>
<reference evidence="2" key="1">
    <citation type="submission" date="2019-03" db="EMBL/GenBank/DDBJ databases">
        <title>Single cell metagenomics reveals metabolic interactions within the superorganism composed of flagellate Streblomastix strix and complex community of Bacteroidetes bacteria on its surface.</title>
        <authorList>
            <person name="Treitli S.C."/>
            <person name="Kolisko M."/>
            <person name="Husnik F."/>
            <person name="Keeling P."/>
            <person name="Hampl V."/>
        </authorList>
    </citation>
    <scope>NUCLEOTIDE SEQUENCE</scope>
    <source>
        <strain evidence="2">STM</strain>
    </source>
</reference>
<dbReference type="InterPro" id="IPR050422">
    <property type="entry name" value="X-Pro_aminopeptidase_P"/>
</dbReference>
<keyword evidence="2" id="KW-0378">Hydrolase</keyword>
<organism evidence="2">
    <name type="scientific">termite gut metagenome</name>
    <dbReference type="NCBI Taxonomy" id="433724"/>
    <lineage>
        <taxon>unclassified sequences</taxon>
        <taxon>metagenomes</taxon>
        <taxon>organismal metagenomes</taxon>
    </lineage>
</organism>
<protein>
    <submittedName>
        <fullName evidence="2">Putative peptidase</fullName>
        <ecNumber evidence="2">3.4.-.-</ecNumber>
    </submittedName>
</protein>
<name>A0A5J4PEU3_9ZZZZ</name>
<dbReference type="PANTHER" id="PTHR43763:SF6">
    <property type="entry name" value="XAA-PRO AMINOPEPTIDASE 1"/>
    <property type="match status" value="1"/>
</dbReference>
<accession>A0A5J4PEU3</accession>
<proteinExistence type="predicted"/>
<dbReference type="InterPro" id="IPR000994">
    <property type="entry name" value="Pept_M24"/>
</dbReference>
<evidence type="ECO:0000259" key="1">
    <source>
        <dbReference type="Pfam" id="PF00557"/>
    </source>
</evidence>
<dbReference type="SUPFAM" id="SSF55920">
    <property type="entry name" value="Creatinase/aminopeptidase"/>
    <property type="match status" value="1"/>
</dbReference>
<dbReference type="PANTHER" id="PTHR43763">
    <property type="entry name" value="XAA-PRO AMINOPEPTIDASE 1"/>
    <property type="match status" value="1"/>
</dbReference>
<dbReference type="EMBL" id="SNRY01009499">
    <property type="protein sequence ID" value="KAA6306979.1"/>
    <property type="molecule type" value="Genomic_DNA"/>
</dbReference>
<feature type="domain" description="Peptidase M24" evidence="1">
    <location>
        <begin position="2"/>
        <end position="100"/>
    </location>
</feature>
<dbReference type="InterPro" id="IPR036005">
    <property type="entry name" value="Creatinase/aminopeptidase-like"/>
</dbReference>